<name>A0AAU7DJ11_9BACT</name>
<dbReference type="RefSeq" id="WP_348263305.1">
    <property type="nucleotide sequence ID" value="NZ_CP121196.1"/>
</dbReference>
<protein>
    <submittedName>
        <fullName evidence="1">Uncharacterized protein</fullName>
    </submittedName>
</protein>
<accession>A0AAU7DJ11</accession>
<dbReference type="EMBL" id="CP121196">
    <property type="protein sequence ID" value="XBH18082.1"/>
    <property type="molecule type" value="Genomic_DNA"/>
</dbReference>
<organism evidence="1">
    <name type="scientific">Telmatobacter sp. DSM 110680</name>
    <dbReference type="NCBI Taxonomy" id="3036704"/>
    <lineage>
        <taxon>Bacteria</taxon>
        <taxon>Pseudomonadati</taxon>
        <taxon>Acidobacteriota</taxon>
        <taxon>Terriglobia</taxon>
        <taxon>Terriglobales</taxon>
        <taxon>Acidobacteriaceae</taxon>
        <taxon>Telmatobacter</taxon>
    </lineage>
</organism>
<gene>
    <name evidence="1" type="ORF">P8935_01840</name>
</gene>
<proteinExistence type="predicted"/>
<dbReference type="AlphaFoldDB" id="A0AAU7DJ11"/>
<reference evidence="1" key="1">
    <citation type="submission" date="2023-03" db="EMBL/GenBank/DDBJ databases">
        <title>Edaphobacter sp.</title>
        <authorList>
            <person name="Huber K.J."/>
            <person name="Papendorf J."/>
            <person name="Pilke C."/>
            <person name="Bunk B."/>
            <person name="Sproeer C."/>
            <person name="Pester M."/>
        </authorList>
    </citation>
    <scope>NUCLEOTIDE SEQUENCE</scope>
    <source>
        <strain evidence="1">DSM 110680</strain>
    </source>
</reference>
<evidence type="ECO:0000313" key="1">
    <source>
        <dbReference type="EMBL" id="XBH18082.1"/>
    </source>
</evidence>
<sequence length="92" mass="9447">MANILVNIEKGIEIGAEDALKWLAGANKALKAAPQVVAALATLIAAVEKPIAELAGAASNPLNIALDIQTATDLKAAWPEVIAFLTSLGVKF</sequence>